<proteinExistence type="predicted"/>
<dbReference type="InterPro" id="IPR004117">
    <property type="entry name" value="7tm6_olfct_rcpt"/>
</dbReference>
<dbReference type="PANTHER" id="PTHR21137:SF26">
    <property type="entry name" value="ODORANT RECEPTOR 10A-RELATED"/>
    <property type="match status" value="1"/>
</dbReference>
<keyword evidence="2" id="KW-0716">Sensory transduction</keyword>
<dbReference type="Pfam" id="PF02949">
    <property type="entry name" value="7tm_6"/>
    <property type="match status" value="1"/>
</dbReference>
<keyword evidence="8" id="KW-0807">Transducer</keyword>
<keyword evidence="7" id="KW-0675">Receptor</keyword>
<evidence type="ECO:0000256" key="5">
    <source>
        <dbReference type="ARBA" id="ARBA00022989"/>
    </source>
</evidence>
<protein>
    <submittedName>
        <fullName evidence="9">Uncharacterized protein</fullName>
    </submittedName>
</protein>
<evidence type="ECO:0000256" key="4">
    <source>
        <dbReference type="ARBA" id="ARBA00022725"/>
    </source>
</evidence>
<organism evidence="9">
    <name type="scientific">Anopheles atroparvus</name>
    <name type="common">European mosquito</name>
    <dbReference type="NCBI Taxonomy" id="41427"/>
    <lineage>
        <taxon>Eukaryota</taxon>
        <taxon>Metazoa</taxon>
        <taxon>Ecdysozoa</taxon>
        <taxon>Arthropoda</taxon>
        <taxon>Hexapoda</taxon>
        <taxon>Insecta</taxon>
        <taxon>Pterygota</taxon>
        <taxon>Neoptera</taxon>
        <taxon>Endopterygota</taxon>
        <taxon>Diptera</taxon>
        <taxon>Nematocera</taxon>
        <taxon>Culicoidea</taxon>
        <taxon>Culicidae</taxon>
        <taxon>Anophelinae</taxon>
        <taxon>Anopheles</taxon>
    </lineage>
</organism>
<dbReference type="STRING" id="41427.A0A182INQ0"/>
<dbReference type="AlphaFoldDB" id="A0A182INQ0"/>
<dbReference type="VEuPathDB" id="VectorBase:AATE002567"/>
<evidence type="ECO:0000256" key="1">
    <source>
        <dbReference type="ARBA" id="ARBA00004141"/>
    </source>
</evidence>
<name>A0A182INQ0_ANOAO</name>
<evidence type="ECO:0000256" key="3">
    <source>
        <dbReference type="ARBA" id="ARBA00022692"/>
    </source>
</evidence>
<dbReference type="GO" id="GO:0005549">
    <property type="term" value="F:odorant binding"/>
    <property type="evidence" value="ECO:0007669"/>
    <property type="project" value="InterPro"/>
</dbReference>
<evidence type="ECO:0000256" key="2">
    <source>
        <dbReference type="ARBA" id="ARBA00022606"/>
    </source>
</evidence>
<evidence type="ECO:0000313" key="9">
    <source>
        <dbReference type="EnsemblMetazoa" id="AATE002567-PA.1"/>
    </source>
</evidence>
<comment type="subcellular location">
    <subcellularLocation>
        <location evidence="1">Membrane</location>
        <topology evidence="1">Multi-pass membrane protein</topology>
    </subcellularLocation>
</comment>
<reference evidence="9" key="1">
    <citation type="submission" date="2022-08" db="UniProtKB">
        <authorList>
            <consortium name="EnsemblMetazoa"/>
        </authorList>
    </citation>
    <scope>IDENTIFICATION</scope>
    <source>
        <strain evidence="9">EBRO</strain>
    </source>
</reference>
<dbReference type="GO" id="GO:0004984">
    <property type="term" value="F:olfactory receptor activity"/>
    <property type="evidence" value="ECO:0007669"/>
    <property type="project" value="InterPro"/>
</dbReference>
<keyword evidence="6" id="KW-0472">Membrane</keyword>
<dbReference type="GO" id="GO:0007165">
    <property type="term" value="P:signal transduction"/>
    <property type="evidence" value="ECO:0007669"/>
    <property type="project" value="UniProtKB-KW"/>
</dbReference>
<accession>A0A182INQ0</accession>
<dbReference type="EnsemblMetazoa" id="AATE002567-RA">
    <property type="protein sequence ID" value="AATE002567-PA.1"/>
    <property type="gene ID" value="AATE002567"/>
</dbReference>
<evidence type="ECO:0000256" key="7">
    <source>
        <dbReference type="ARBA" id="ARBA00023170"/>
    </source>
</evidence>
<evidence type="ECO:0000256" key="6">
    <source>
        <dbReference type="ARBA" id="ARBA00023136"/>
    </source>
</evidence>
<keyword evidence="5" id="KW-1133">Transmembrane helix</keyword>
<keyword evidence="3" id="KW-0812">Transmembrane</keyword>
<dbReference type="GO" id="GO:0005886">
    <property type="term" value="C:plasma membrane"/>
    <property type="evidence" value="ECO:0007669"/>
    <property type="project" value="TreeGrafter"/>
</dbReference>
<dbReference type="PANTHER" id="PTHR21137">
    <property type="entry name" value="ODORANT RECEPTOR"/>
    <property type="match status" value="1"/>
</dbReference>
<keyword evidence="4" id="KW-0552">Olfaction</keyword>
<evidence type="ECO:0000256" key="8">
    <source>
        <dbReference type="ARBA" id="ARBA00023224"/>
    </source>
</evidence>
<sequence>MTTVVPVRPSFANSGSGQEPHASECFRLQRKILLVFGIWPGDRLVRRWYVKVLIIVNLVVLAICMSCEFLYSLYAYRAGNLSEAIESICPTVARVSGFLRMVFYLVNEEKIARVLIGIEHGLRNQHPRETHITKQVNQIGQRYTLGLFLAMFFAALLFGVTPFFIMAYNWHQGQRPLVKLLPFKLALPFDSQNVLYYVLTTLYLNYASAPTITSQAGSDALFSGVCFYVHGQLQGIKLDLEALAGSENGQALVGQALKADPSEIRHVNRQLRRISKRHQRTIELIGDVRAAFTPNVLLVYTCTALILCIVCVAMLVVEGLYKLTYVEYAFSEVVLLFLYSYGGTIIRDSSEAIKTVAYNFPWYRYDSDTRHLIQMMMIRAQYGSNLDVPFFENSMATFSMVGKQIFSFWCH</sequence>